<feature type="chain" id="PRO_5009185751" description="Tetratricopeptide repeat protein" evidence="1">
    <location>
        <begin position="19"/>
        <end position="194"/>
    </location>
</feature>
<comment type="caution">
    <text evidence="2">The sequence shown here is derived from an EMBL/GenBank/DDBJ whole genome shotgun (WGS) entry which is preliminary data.</text>
</comment>
<sequence>MKQFLLLSFLLTASLTQAQIVERPADPRLNIDSAVVMMDQEKYTEADVYFMRALDAIEVLPADFCFHFGKNSLFLKKYTQSIDWLNKYLELKGSTGQFSKETILLLDKAEKGFRDNRGVISSADVNKKFFYQNTIKCSDDKPISCPVCKGDDLIITIDPLGEKLYKVCPFSTNGVLTCTEFNLLIQGKLKPKKK</sequence>
<dbReference type="RefSeq" id="WP_069835604.1">
    <property type="nucleotide sequence ID" value="NZ_MDGQ01000005.1"/>
</dbReference>
<dbReference type="AlphaFoldDB" id="A0A1E5SY96"/>
<evidence type="ECO:0000313" key="2">
    <source>
        <dbReference type="EMBL" id="OEK04099.1"/>
    </source>
</evidence>
<keyword evidence="1" id="KW-0732">Signal</keyword>
<reference evidence="2 3" key="1">
    <citation type="submission" date="2016-08" db="EMBL/GenBank/DDBJ databases">
        <title>Draft genome of Fabibacter sp. strain SK-8.</title>
        <authorList>
            <person name="Wong S.-K."/>
            <person name="Hamasaki K."/>
            <person name="Yoshizawa S."/>
        </authorList>
    </citation>
    <scope>NUCLEOTIDE SEQUENCE [LARGE SCALE GENOMIC DNA]</scope>
    <source>
        <strain evidence="2 3">SK-8</strain>
    </source>
</reference>
<evidence type="ECO:0000256" key="1">
    <source>
        <dbReference type="SAM" id="SignalP"/>
    </source>
</evidence>
<dbReference type="SUPFAM" id="SSF48452">
    <property type="entry name" value="TPR-like"/>
    <property type="match status" value="1"/>
</dbReference>
<organism evidence="2 3">
    <name type="scientific">Roseivirga misakiensis</name>
    <dbReference type="NCBI Taxonomy" id="1563681"/>
    <lineage>
        <taxon>Bacteria</taxon>
        <taxon>Pseudomonadati</taxon>
        <taxon>Bacteroidota</taxon>
        <taxon>Cytophagia</taxon>
        <taxon>Cytophagales</taxon>
        <taxon>Roseivirgaceae</taxon>
        <taxon>Roseivirga</taxon>
    </lineage>
</organism>
<dbReference type="OrthoDB" id="837043at2"/>
<dbReference type="InterPro" id="IPR011990">
    <property type="entry name" value="TPR-like_helical_dom_sf"/>
</dbReference>
<accession>A0A1E5SY96</accession>
<evidence type="ECO:0008006" key="4">
    <source>
        <dbReference type="Google" id="ProtNLM"/>
    </source>
</evidence>
<feature type="signal peptide" evidence="1">
    <location>
        <begin position="1"/>
        <end position="18"/>
    </location>
</feature>
<dbReference type="EMBL" id="MDGQ01000005">
    <property type="protein sequence ID" value="OEK04099.1"/>
    <property type="molecule type" value="Genomic_DNA"/>
</dbReference>
<protein>
    <recommendedName>
        <fullName evidence="4">Tetratricopeptide repeat protein</fullName>
    </recommendedName>
</protein>
<proteinExistence type="predicted"/>
<evidence type="ECO:0000313" key="3">
    <source>
        <dbReference type="Proteomes" id="UP000095552"/>
    </source>
</evidence>
<dbReference type="STRING" id="1563681.BFP71_11465"/>
<name>A0A1E5SY96_9BACT</name>
<keyword evidence="3" id="KW-1185">Reference proteome</keyword>
<dbReference type="Proteomes" id="UP000095552">
    <property type="component" value="Unassembled WGS sequence"/>
</dbReference>
<gene>
    <name evidence="2" type="ORF">BFP71_11465</name>
</gene>